<dbReference type="Pfam" id="PF01451">
    <property type="entry name" value="LMWPc"/>
    <property type="match status" value="1"/>
</dbReference>
<dbReference type="OrthoDB" id="9784339at2"/>
<comment type="similarity">
    <text evidence="1">Belongs to the low molecular weight phosphotyrosine protein phosphatase family.</text>
</comment>
<keyword evidence="6" id="KW-1185">Reference proteome</keyword>
<name>A0A2T4IJF5_9RHOO</name>
<feature type="active site" evidence="3">
    <location>
        <position position="14"/>
    </location>
</feature>
<organism evidence="5 6">
    <name type="scientific">Pseudothauera lacus</name>
    <dbReference type="NCBI Taxonomy" id="2136175"/>
    <lineage>
        <taxon>Bacteria</taxon>
        <taxon>Pseudomonadati</taxon>
        <taxon>Pseudomonadota</taxon>
        <taxon>Betaproteobacteria</taxon>
        <taxon>Rhodocyclales</taxon>
        <taxon>Zoogloeaceae</taxon>
        <taxon>Pseudothauera</taxon>
    </lineage>
</organism>
<dbReference type="PRINTS" id="PR00719">
    <property type="entry name" value="LMWPTPASE"/>
</dbReference>
<evidence type="ECO:0000256" key="1">
    <source>
        <dbReference type="ARBA" id="ARBA00011063"/>
    </source>
</evidence>
<sequence length="157" mass="17363">MKRILFVCTGNICRSPTAEGVARYFIETAGLRGRVEVDSAGTHGYHAGETPDPRACKAAARRGYDLGALVARRLEVADFQRFDLILAMDQGHMEAMLKICPPVYRQRLGMFMQYARRHDGDEVPDPYYGGEAGFDAVLDMCEDGVQGLMEVLAALED</sequence>
<comment type="caution">
    <text evidence="5">The sequence shown here is derived from an EMBL/GenBank/DDBJ whole genome shotgun (WGS) entry which is preliminary data.</text>
</comment>
<reference evidence="5 6" key="1">
    <citation type="submission" date="2018-03" db="EMBL/GenBank/DDBJ databases">
        <authorList>
            <person name="Keele B.F."/>
        </authorList>
    </citation>
    <scope>NUCLEOTIDE SEQUENCE [LARGE SCALE GENOMIC DNA]</scope>
    <source>
        <strain evidence="5 6">D20</strain>
    </source>
</reference>
<evidence type="ECO:0000313" key="6">
    <source>
        <dbReference type="Proteomes" id="UP000241193"/>
    </source>
</evidence>
<dbReference type="SUPFAM" id="SSF52788">
    <property type="entry name" value="Phosphotyrosine protein phosphatases I"/>
    <property type="match status" value="1"/>
</dbReference>
<dbReference type="InterPro" id="IPR023485">
    <property type="entry name" value="Ptyr_pPase"/>
</dbReference>
<evidence type="ECO:0000313" key="5">
    <source>
        <dbReference type="EMBL" id="PTD97882.1"/>
    </source>
</evidence>
<dbReference type="EMBL" id="PZKC01000001">
    <property type="protein sequence ID" value="PTD97882.1"/>
    <property type="molecule type" value="Genomic_DNA"/>
</dbReference>
<evidence type="ECO:0000256" key="2">
    <source>
        <dbReference type="ARBA" id="ARBA00022801"/>
    </source>
</evidence>
<dbReference type="CDD" id="cd16343">
    <property type="entry name" value="LMWPTP"/>
    <property type="match status" value="1"/>
</dbReference>
<dbReference type="PANTHER" id="PTHR47439:SF1">
    <property type="entry name" value="ACID PHOSPHATASE"/>
    <property type="match status" value="1"/>
</dbReference>
<dbReference type="SMART" id="SM00226">
    <property type="entry name" value="LMWPc"/>
    <property type="match status" value="1"/>
</dbReference>
<feature type="active site" description="Nucleophile" evidence="3">
    <location>
        <position position="8"/>
    </location>
</feature>
<proteinExistence type="inferred from homology"/>
<dbReference type="AlphaFoldDB" id="A0A2T4IJF5"/>
<keyword evidence="2" id="KW-0378">Hydrolase</keyword>
<feature type="active site" description="Proton donor" evidence="3">
    <location>
        <position position="125"/>
    </location>
</feature>
<dbReference type="RefSeq" id="WP_107491642.1">
    <property type="nucleotide sequence ID" value="NZ_PZKC01000001.1"/>
</dbReference>
<accession>A0A2T4IJF5</accession>
<dbReference type="PANTHER" id="PTHR47439">
    <property type="entry name" value="LOW MOLECULAR WEIGHT PHOSPHOTYROSINE PROTEIN PHOSPHATASE-RELATED"/>
    <property type="match status" value="1"/>
</dbReference>
<feature type="domain" description="Phosphotyrosine protein phosphatase I" evidence="4">
    <location>
        <begin position="2"/>
        <end position="151"/>
    </location>
</feature>
<dbReference type="GO" id="GO:0004725">
    <property type="term" value="F:protein tyrosine phosphatase activity"/>
    <property type="evidence" value="ECO:0007669"/>
    <property type="project" value="InterPro"/>
</dbReference>
<protein>
    <submittedName>
        <fullName evidence="5">Phosphotyrosine protein phosphatase</fullName>
    </submittedName>
</protein>
<reference evidence="5 6" key="2">
    <citation type="submission" date="2018-04" db="EMBL/GenBank/DDBJ databases">
        <title>Thauera lacus sp. nov., isolated from an saline lake in Inner Mongolia, China.</title>
        <authorList>
            <person name="Liang Q.-Y."/>
        </authorList>
    </citation>
    <scope>NUCLEOTIDE SEQUENCE [LARGE SCALE GENOMIC DNA]</scope>
    <source>
        <strain evidence="5 6">D20</strain>
    </source>
</reference>
<dbReference type="Gene3D" id="3.40.50.2300">
    <property type="match status" value="1"/>
</dbReference>
<gene>
    <name evidence="5" type="ORF">C8261_00195</name>
</gene>
<dbReference type="InterPro" id="IPR052995">
    <property type="entry name" value="LMW-PTP"/>
</dbReference>
<evidence type="ECO:0000259" key="4">
    <source>
        <dbReference type="SMART" id="SM00226"/>
    </source>
</evidence>
<dbReference type="Proteomes" id="UP000241193">
    <property type="component" value="Unassembled WGS sequence"/>
</dbReference>
<dbReference type="InterPro" id="IPR036196">
    <property type="entry name" value="Ptyr_pPase_sf"/>
</dbReference>
<evidence type="ECO:0000256" key="3">
    <source>
        <dbReference type="PIRSR" id="PIRSR617867-1"/>
    </source>
</evidence>
<dbReference type="InterPro" id="IPR017867">
    <property type="entry name" value="Tyr_phospatase_low_mol_wt"/>
</dbReference>